<evidence type="ECO:0000259" key="3">
    <source>
        <dbReference type="Pfam" id="PF07883"/>
    </source>
</evidence>
<evidence type="ECO:0000313" key="4">
    <source>
        <dbReference type="EMBL" id="ORM52553.1"/>
    </source>
</evidence>
<sequence>MTQRPDCIRHWQALEGQDNEHYADSDERMSIGAPLGRLLGLTRLGIHHERLLPGRRMSYPHAESAEEEFIFVLEGHPDAWINGELYPLSPGDAVAFPAGTGICHTFINNSEHEARFLVVGETSKPENRIAYPLNPDYEATRKDRWLNPPEHPMGNHPGLPDKKSQDFTTPSSHC</sequence>
<dbReference type="InterPro" id="IPR013096">
    <property type="entry name" value="Cupin_2"/>
</dbReference>
<dbReference type="CDD" id="cd02224">
    <property type="entry name" value="cupin_SPO2919-like"/>
    <property type="match status" value="1"/>
</dbReference>
<gene>
    <name evidence="4" type="ORF">HA41_11290</name>
</gene>
<dbReference type="InterPro" id="IPR051610">
    <property type="entry name" value="GPI/OXD"/>
</dbReference>
<accession>A0A1X1BVJ5</accession>
<dbReference type="Gene3D" id="2.60.120.10">
    <property type="entry name" value="Jelly Rolls"/>
    <property type="match status" value="1"/>
</dbReference>
<name>A0A1X1BVJ5_9GAMM</name>
<comment type="caution">
    <text evidence="4">The sequence shown here is derived from an EMBL/GenBank/DDBJ whole genome shotgun (WGS) entry which is preliminary data.</text>
</comment>
<dbReference type="GO" id="GO:0046872">
    <property type="term" value="F:metal ion binding"/>
    <property type="evidence" value="ECO:0007669"/>
    <property type="project" value="UniProtKB-KW"/>
</dbReference>
<feature type="region of interest" description="Disordered" evidence="2">
    <location>
        <begin position="141"/>
        <end position="174"/>
    </location>
</feature>
<organism evidence="4 5">
    <name type="scientific">Pantoea conspicua</name>
    <dbReference type="NCBI Taxonomy" id="472705"/>
    <lineage>
        <taxon>Bacteria</taxon>
        <taxon>Pseudomonadati</taxon>
        <taxon>Pseudomonadota</taxon>
        <taxon>Gammaproteobacteria</taxon>
        <taxon>Enterobacterales</taxon>
        <taxon>Erwiniaceae</taxon>
        <taxon>Pantoea</taxon>
    </lineage>
</organism>
<keyword evidence="5" id="KW-1185">Reference proteome</keyword>
<dbReference type="SUPFAM" id="SSF51182">
    <property type="entry name" value="RmlC-like cupins"/>
    <property type="match status" value="1"/>
</dbReference>
<keyword evidence="1" id="KW-0479">Metal-binding</keyword>
<protein>
    <submittedName>
        <fullName evidence="4">Cupin</fullName>
    </submittedName>
</protein>
<proteinExistence type="predicted"/>
<feature type="domain" description="Cupin type-2" evidence="3">
    <location>
        <begin position="48"/>
        <end position="119"/>
    </location>
</feature>
<dbReference type="InterPro" id="IPR011051">
    <property type="entry name" value="RmlC_Cupin_sf"/>
</dbReference>
<dbReference type="Pfam" id="PF07883">
    <property type="entry name" value="Cupin_2"/>
    <property type="match status" value="1"/>
</dbReference>
<dbReference type="OrthoDB" id="116921at2"/>
<dbReference type="EMBL" id="MLFN01000029">
    <property type="protein sequence ID" value="ORM52553.1"/>
    <property type="molecule type" value="Genomic_DNA"/>
</dbReference>
<dbReference type="RefSeq" id="WP_094120921.1">
    <property type="nucleotide sequence ID" value="NZ_MLFN01000029.1"/>
</dbReference>
<evidence type="ECO:0000313" key="5">
    <source>
        <dbReference type="Proteomes" id="UP000193933"/>
    </source>
</evidence>
<dbReference type="Proteomes" id="UP000193933">
    <property type="component" value="Unassembled WGS sequence"/>
</dbReference>
<reference evidence="4 5" key="1">
    <citation type="journal article" date="2017" name="Antonie Van Leeuwenhoek">
        <title>Phylogenomic resolution of the bacterial genus Pantoea and its relationship with Erwinia and Tatumella.</title>
        <authorList>
            <person name="Palmer M."/>
            <person name="Steenkamp E.T."/>
            <person name="Coetzee M.P."/>
            <person name="Chan W.Y."/>
            <person name="van Zyl E."/>
            <person name="De Maayer P."/>
            <person name="Coutinho T.A."/>
            <person name="Blom J."/>
            <person name="Smits T.H."/>
            <person name="Duffy B."/>
            <person name="Venter S.N."/>
        </authorList>
    </citation>
    <scope>NUCLEOTIDE SEQUENCE [LARGE SCALE GENOMIC DNA]</scope>
    <source>
        <strain evidence="4 5">LMG 24534</strain>
    </source>
</reference>
<evidence type="ECO:0000256" key="2">
    <source>
        <dbReference type="SAM" id="MobiDB-lite"/>
    </source>
</evidence>
<dbReference type="AlphaFoldDB" id="A0A1X1BVJ5"/>
<evidence type="ECO:0000256" key="1">
    <source>
        <dbReference type="ARBA" id="ARBA00022723"/>
    </source>
</evidence>
<dbReference type="PANTHER" id="PTHR35848">
    <property type="entry name" value="OXALATE-BINDING PROTEIN"/>
    <property type="match status" value="1"/>
</dbReference>
<dbReference type="InterPro" id="IPR014710">
    <property type="entry name" value="RmlC-like_jellyroll"/>
</dbReference>
<dbReference type="PANTHER" id="PTHR35848:SF9">
    <property type="entry name" value="SLL1358 PROTEIN"/>
    <property type="match status" value="1"/>
</dbReference>